<evidence type="ECO:0000313" key="4">
    <source>
        <dbReference type="EMBL" id="CAJ47727.1"/>
    </source>
</evidence>
<reference evidence="4 5" key="1">
    <citation type="journal article" date="2006" name="J. Bacteriol.">
        <title>Comparison of the genome sequence of the poultry pathogen Bordetella avium with those of B. bronchiseptica, B. pertussis, and B. parapertussis reveals extensive diversity in surface structures associated with host interaction.</title>
        <authorList>
            <person name="Sebaihia M."/>
            <person name="Preston A."/>
            <person name="Maskell D.J."/>
            <person name="Kuzmiak H."/>
            <person name="Connell T.D."/>
            <person name="King N.D."/>
            <person name="Orndorff P.E."/>
            <person name="Miyamoto D.M."/>
            <person name="Thomson N.R."/>
            <person name="Harris D."/>
            <person name="Goble A."/>
            <person name="Lord A."/>
            <person name="Murphy L."/>
            <person name="Quail M.A."/>
            <person name="Rutter S."/>
            <person name="Squares R."/>
            <person name="Squares S."/>
            <person name="Woodward J."/>
            <person name="Parkhill J."/>
            <person name="Temple L.M."/>
        </authorList>
    </citation>
    <scope>NUCLEOTIDE SEQUENCE [LARGE SCALE GENOMIC DNA]</scope>
    <source>
        <strain evidence="4 5">197N</strain>
    </source>
</reference>
<feature type="chain" id="PRO_5004212052" evidence="2">
    <location>
        <begin position="42"/>
        <end position="580"/>
    </location>
</feature>
<dbReference type="SUPFAM" id="SSF51126">
    <property type="entry name" value="Pectin lyase-like"/>
    <property type="match status" value="1"/>
</dbReference>
<gene>
    <name evidence="4" type="ordered locus">BAV0121</name>
</gene>
<dbReference type="HOGENOM" id="CLU_000043_7_3_4"/>
<protein>
    <submittedName>
        <fullName evidence="4">Filamentous surface protein</fullName>
    </submittedName>
</protein>
<feature type="signal peptide" evidence="2">
    <location>
        <begin position="1"/>
        <end position="41"/>
    </location>
</feature>
<dbReference type="EMBL" id="AM167904">
    <property type="protein sequence ID" value="CAJ47727.1"/>
    <property type="molecule type" value="Genomic_DNA"/>
</dbReference>
<evidence type="ECO:0000259" key="3">
    <source>
        <dbReference type="SMART" id="SM00912"/>
    </source>
</evidence>
<dbReference type="KEGG" id="bav:BAV0121"/>
<dbReference type="Gene3D" id="2.160.20.10">
    <property type="entry name" value="Single-stranded right-handed beta-helix, Pectin lyase-like"/>
    <property type="match status" value="1"/>
</dbReference>
<organism evidence="4 5">
    <name type="scientific">Bordetella avium (strain 197N)</name>
    <dbReference type="NCBI Taxonomy" id="360910"/>
    <lineage>
        <taxon>Bacteria</taxon>
        <taxon>Pseudomonadati</taxon>
        <taxon>Pseudomonadota</taxon>
        <taxon>Betaproteobacteria</taxon>
        <taxon>Burkholderiales</taxon>
        <taxon>Alcaligenaceae</taxon>
        <taxon>Bordetella</taxon>
    </lineage>
</organism>
<feature type="domain" description="Filamentous haemagglutinin FhaB/tRNA nuclease CdiA-like TPS" evidence="3">
    <location>
        <begin position="39"/>
        <end position="160"/>
    </location>
</feature>
<evidence type="ECO:0000256" key="1">
    <source>
        <dbReference type="SAM" id="MobiDB-lite"/>
    </source>
</evidence>
<dbReference type="eggNOG" id="COG3210">
    <property type="taxonomic scope" value="Bacteria"/>
</dbReference>
<dbReference type="Proteomes" id="UP000001977">
    <property type="component" value="Chromosome"/>
</dbReference>
<feature type="compositionally biased region" description="Low complexity" evidence="1">
    <location>
        <begin position="527"/>
        <end position="541"/>
    </location>
</feature>
<dbReference type="InterPro" id="IPR011050">
    <property type="entry name" value="Pectin_lyase_fold/virulence"/>
</dbReference>
<proteinExistence type="predicted"/>
<evidence type="ECO:0000313" key="5">
    <source>
        <dbReference type="Proteomes" id="UP000001977"/>
    </source>
</evidence>
<sequence>MSQIMKPFSLARLKRLSCALSIGAYVLSGAGLGLAAMPVQAADVINIAAPNQHGLSINKVGSFNVGAAGTVLNNSTVAGQSQLAGHLQANPNLAGGQAAKNILIQSQGIGQSRLNGALESFGGNAGVIIANPNGISVNGLRPININSLTLTTGDYQAGQAGDAVFDVKRGTISVGRRGVDTSGLGYFDLVADTISLNGVIGAPNKGKSTNITLLGGQNRYHVQDDLAGKGRKRSYTALNGNKRERVVVMGTAAGSMYGSNISLLASGRGVGVKMQGLISSANDIQIDASGDVSLNKVAADGSAIVNGGKLVSIKHGVAEGDFLVTGKGDIQLDSLRTDNRLVATAGGDLDAGDVKGSQLVLTAKNLRGDTLESEGDVTISARHDAELSHVQADGMVTASVGDNVTIADALRATGDVTINAGHTVRNQGVLLGDNLSISAKDIHNADGAQITADRNISLVAGRNVSNGRGAKIAAGNDLDIVAGKEIRNVGGWLTAGGQRNLVAPIVIDQPPGSQAAVKRGKSGSDQSNRGGSTSNNGAGTGNVGSFNHYASGYGDSYGNYGYGSAGWGQPSYSSYYGGWY</sequence>
<keyword evidence="2" id="KW-0732">Signal</keyword>
<accession>Q2L1J0</accession>
<keyword evidence="5" id="KW-1185">Reference proteome</keyword>
<dbReference type="STRING" id="360910.BAV0121"/>
<dbReference type="Pfam" id="PF05860">
    <property type="entry name" value="TPS"/>
    <property type="match status" value="1"/>
</dbReference>
<dbReference type="InterPro" id="IPR012334">
    <property type="entry name" value="Pectin_lyas_fold"/>
</dbReference>
<dbReference type="NCBIfam" id="TIGR01901">
    <property type="entry name" value="adhes_NPXG"/>
    <property type="match status" value="1"/>
</dbReference>
<feature type="region of interest" description="Disordered" evidence="1">
    <location>
        <begin position="512"/>
        <end position="541"/>
    </location>
</feature>
<dbReference type="AlphaFoldDB" id="Q2L1J0"/>
<name>Q2L1J0_BORA1</name>
<dbReference type="SMART" id="SM00912">
    <property type="entry name" value="Haemagg_act"/>
    <property type="match status" value="1"/>
</dbReference>
<evidence type="ECO:0000256" key="2">
    <source>
        <dbReference type="SAM" id="SignalP"/>
    </source>
</evidence>
<dbReference type="InterPro" id="IPR008638">
    <property type="entry name" value="FhaB/CdiA-like_TPS"/>
</dbReference>